<dbReference type="SUPFAM" id="SSF52317">
    <property type="entry name" value="Class I glutamine amidotransferase-like"/>
    <property type="match status" value="1"/>
</dbReference>
<dbReference type="GO" id="GO:0005737">
    <property type="term" value="C:cytoplasm"/>
    <property type="evidence" value="ECO:0007669"/>
    <property type="project" value="TreeGrafter"/>
</dbReference>
<dbReference type="InterPro" id="IPR002818">
    <property type="entry name" value="DJ-1/PfpI"/>
</dbReference>
<dbReference type="PANTHER" id="PTHR48094">
    <property type="entry name" value="PROTEIN/NUCLEIC ACID DEGLYCASE DJ-1-RELATED"/>
    <property type="match status" value="1"/>
</dbReference>
<dbReference type="Gene3D" id="3.40.50.880">
    <property type="match status" value="1"/>
</dbReference>
<dbReference type="EMBL" id="JAFCMP010000529">
    <property type="protein sequence ID" value="KAG5177129.1"/>
    <property type="molecule type" value="Genomic_DNA"/>
</dbReference>
<dbReference type="PANTHER" id="PTHR48094:SF12">
    <property type="entry name" value="PARKINSON DISEASE PROTEIN 7 HOMOLOG"/>
    <property type="match status" value="1"/>
</dbReference>
<sequence>MPGAEHLYQNPTLQHILKDQHQAGKLIGAICAAPAVVLAPLGILEGRTATCYPNDKFTSVLPKYDAKESLLVVEDGHIVSANFNFNCNFSCTSLDDICALQHFTSTSVQYFDASLCLHSCPKIDAKESLLVVKDGHIVSAVFNVVLQVDDLSAAVVHTPLRLPSLPVPCRSSFHSAQCCRSGWGPHKHTFRNHLLYQYSNEDFKYFKFEDHTHRPGVKHPRRHSYNTSNYLMWHL</sequence>
<dbReference type="AlphaFoldDB" id="A0A836C933"/>
<gene>
    <name evidence="2" type="ORF">JKP88DRAFT_202576</name>
</gene>
<proteinExistence type="predicted"/>
<comment type="caution">
    <text evidence="2">The sequence shown here is derived from an EMBL/GenBank/DDBJ whole genome shotgun (WGS) entry which is preliminary data.</text>
</comment>
<name>A0A836C933_9STRA</name>
<feature type="domain" description="DJ-1/PfpI" evidence="1">
    <location>
        <begin position="3"/>
        <end position="82"/>
    </location>
</feature>
<reference evidence="2" key="1">
    <citation type="submission" date="2021-02" db="EMBL/GenBank/DDBJ databases">
        <title>First Annotated Genome of the Yellow-green Alga Tribonema minus.</title>
        <authorList>
            <person name="Mahan K.M."/>
        </authorList>
    </citation>
    <scope>NUCLEOTIDE SEQUENCE</scope>
    <source>
        <strain evidence="2">UTEX B ZZ1240</strain>
    </source>
</reference>
<dbReference type="GO" id="GO:1903189">
    <property type="term" value="P:glyoxal metabolic process"/>
    <property type="evidence" value="ECO:0007669"/>
    <property type="project" value="TreeGrafter"/>
</dbReference>
<protein>
    <recommendedName>
        <fullName evidence="1">DJ-1/PfpI domain-containing protein</fullName>
    </recommendedName>
</protein>
<evidence type="ECO:0000313" key="2">
    <source>
        <dbReference type="EMBL" id="KAG5177129.1"/>
    </source>
</evidence>
<organism evidence="2 3">
    <name type="scientific">Tribonema minus</name>
    <dbReference type="NCBI Taxonomy" id="303371"/>
    <lineage>
        <taxon>Eukaryota</taxon>
        <taxon>Sar</taxon>
        <taxon>Stramenopiles</taxon>
        <taxon>Ochrophyta</taxon>
        <taxon>PX clade</taxon>
        <taxon>Xanthophyceae</taxon>
        <taxon>Tribonematales</taxon>
        <taxon>Tribonemataceae</taxon>
        <taxon>Tribonema</taxon>
    </lineage>
</organism>
<accession>A0A836C933</accession>
<evidence type="ECO:0000313" key="3">
    <source>
        <dbReference type="Proteomes" id="UP000664859"/>
    </source>
</evidence>
<evidence type="ECO:0000259" key="1">
    <source>
        <dbReference type="Pfam" id="PF01965"/>
    </source>
</evidence>
<keyword evidence="3" id="KW-1185">Reference proteome</keyword>
<dbReference type="Proteomes" id="UP000664859">
    <property type="component" value="Unassembled WGS sequence"/>
</dbReference>
<dbReference type="InterPro" id="IPR050325">
    <property type="entry name" value="Prot/Nucl_acid_deglycase"/>
</dbReference>
<dbReference type="Pfam" id="PF01965">
    <property type="entry name" value="DJ-1_PfpI"/>
    <property type="match status" value="1"/>
</dbReference>
<dbReference type="OrthoDB" id="543156at2759"/>
<dbReference type="InterPro" id="IPR029062">
    <property type="entry name" value="Class_I_gatase-like"/>
</dbReference>